<dbReference type="Gene3D" id="1.10.30.10">
    <property type="entry name" value="High mobility group box domain"/>
    <property type="match status" value="3"/>
</dbReference>
<comment type="caution">
    <text evidence="7">The sequence shown here is derived from an EMBL/GenBank/DDBJ whole genome shotgun (WGS) entry which is preliminary data.</text>
</comment>
<evidence type="ECO:0000256" key="2">
    <source>
        <dbReference type="ARBA" id="ARBA00023125"/>
    </source>
</evidence>
<evidence type="ECO:0000256" key="1">
    <source>
        <dbReference type="ARBA" id="ARBA00004123"/>
    </source>
</evidence>
<keyword evidence="2 4" id="KW-0238">DNA-binding</keyword>
<dbReference type="InterPro" id="IPR051762">
    <property type="entry name" value="UBF1"/>
</dbReference>
<dbReference type="SMART" id="SM00398">
    <property type="entry name" value="HMG"/>
    <property type="match status" value="4"/>
</dbReference>
<name>A0A8J2RWE8_9CRUS</name>
<protein>
    <recommendedName>
        <fullName evidence="6">HMG box domain-containing protein</fullName>
    </recommendedName>
</protein>
<feature type="domain" description="HMG box" evidence="6">
    <location>
        <begin position="258"/>
        <end position="324"/>
    </location>
</feature>
<feature type="compositionally biased region" description="Basic and acidic residues" evidence="5">
    <location>
        <begin position="472"/>
        <end position="489"/>
    </location>
</feature>
<feature type="domain" description="HMG box" evidence="6">
    <location>
        <begin position="172"/>
        <end position="240"/>
    </location>
</feature>
<comment type="subcellular location">
    <subcellularLocation>
        <location evidence="1">Nucleus</location>
    </subcellularLocation>
</comment>
<evidence type="ECO:0000313" key="7">
    <source>
        <dbReference type="EMBL" id="CAH0109725.1"/>
    </source>
</evidence>
<dbReference type="SUPFAM" id="SSF47095">
    <property type="entry name" value="HMG-box"/>
    <property type="match status" value="4"/>
</dbReference>
<dbReference type="OrthoDB" id="1919336at2759"/>
<dbReference type="PANTHER" id="PTHR46318:SF3">
    <property type="entry name" value="UPSTREAM BINDING TRANSCRIPTION FACTOR"/>
    <property type="match status" value="1"/>
</dbReference>
<feature type="DNA-binding region" description="HMG box" evidence="4">
    <location>
        <begin position="258"/>
        <end position="324"/>
    </location>
</feature>
<feature type="compositionally biased region" description="Basic and acidic residues" evidence="5">
    <location>
        <begin position="532"/>
        <end position="543"/>
    </location>
</feature>
<gene>
    <name evidence="7" type="ORF">DGAL_LOCUS13210</name>
</gene>
<feature type="compositionally biased region" description="Low complexity" evidence="5">
    <location>
        <begin position="544"/>
        <end position="562"/>
    </location>
</feature>
<sequence length="727" mass="82911">MAKEKKLKGSKNKVVEDKVSIKQETPPPDDENSHSPVTVEDDEGRDEEEREVDDKEDDEKDDDEEDDEDKKADHLTWLKSDDLELFKQIRKACPTADTMHYNSRVNHLDWEMVKFQDYSADQCRNRWLHIQAHLRHYRILSDLLEDALSWVDSPWYNFNKGAKNNQRHPEQPKKPLSSYMLYFIEQKDAVMENQPNLGMAQVSQIIGQMYNDLSDQEKTKYSKKAKKEKEDYQEKMKKFKDAYPDYVPPKSKNAKAVAPRPLTPFNLFSDEKMEELLAEGVSLSETKERCRDAYKELKDIEKLTWIHRAMEKERDYNEEFKKFQLKNPEVSAKQPSLLTKEELRIKNESMGKPIKPPHCGYGLFCKYGLTKGKIMADLGPQWNNLSSKKKASYNLKATEMNNAYRKKLASYNSKLTLQQPRAELMGSQGQKRKRTAAGQKGGPIGKKAKSSAAVDAGSSYLESDNNGASGEITREIRPKTTIKNQEKVNGKTVLKSKNEMPSTSKKSSVSTLSKETPISRKATVRSTVTLKSPERDSSSKKSAENSNSKSLKLSPMSKPASSVKSSEKPKTPVWAANQELFKAEPPKPPKSVAAFYVKKHHPEAGNLSSAEINLLWIKVSEKQKKKLMAEYEKIRGDYEQKFESFVRNLEKDELKNFRVVLKKRKQNDEDSEDKSDGFDEEGDYSDGSTDDGSDEDSEPNGSNEEEPTSGASSHEDVLILHESIKLE</sequence>
<keyword evidence="8" id="KW-1185">Reference proteome</keyword>
<dbReference type="Proteomes" id="UP000789390">
    <property type="component" value="Unassembled WGS sequence"/>
</dbReference>
<evidence type="ECO:0000256" key="3">
    <source>
        <dbReference type="ARBA" id="ARBA00023242"/>
    </source>
</evidence>
<reference evidence="7" key="1">
    <citation type="submission" date="2021-11" db="EMBL/GenBank/DDBJ databases">
        <authorList>
            <person name="Schell T."/>
        </authorList>
    </citation>
    <scope>NUCLEOTIDE SEQUENCE</scope>
    <source>
        <strain evidence="7">M5</strain>
    </source>
</reference>
<feature type="compositionally biased region" description="Acidic residues" evidence="5">
    <location>
        <begin position="39"/>
        <end position="68"/>
    </location>
</feature>
<dbReference type="EMBL" id="CAKKLH010000294">
    <property type="protein sequence ID" value="CAH0109725.1"/>
    <property type="molecule type" value="Genomic_DNA"/>
</dbReference>
<feature type="region of interest" description="Disordered" evidence="5">
    <location>
        <begin position="660"/>
        <end position="727"/>
    </location>
</feature>
<dbReference type="InterPro" id="IPR009071">
    <property type="entry name" value="HMG_box_dom"/>
</dbReference>
<dbReference type="PROSITE" id="PS50118">
    <property type="entry name" value="HMG_BOX_2"/>
    <property type="match status" value="2"/>
</dbReference>
<evidence type="ECO:0000256" key="4">
    <source>
        <dbReference type="PROSITE-ProRule" id="PRU00267"/>
    </source>
</evidence>
<dbReference type="InterPro" id="IPR036910">
    <property type="entry name" value="HMG_box_dom_sf"/>
</dbReference>
<dbReference type="PANTHER" id="PTHR46318">
    <property type="entry name" value="UPSTREAM BINDING TRANSCRIPTION FACTOR"/>
    <property type="match status" value="1"/>
</dbReference>
<feature type="compositionally biased region" description="Basic and acidic residues" evidence="5">
    <location>
        <begin position="713"/>
        <end position="727"/>
    </location>
</feature>
<feature type="compositionally biased region" description="Low complexity" evidence="5">
    <location>
        <begin position="502"/>
        <end position="516"/>
    </location>
</feature>
<organism evidence="7 8">
    <name type="scientific">Daphnia galeata</name>
    <dbReference type="NCBI Taxonomy" id="27404"/>
    <lineage>
        <taxon>Eukaryota</taxon>
        <taxon>Metazoa</taxon>
        <taxon>Ecdysozoa</taxon>
        <taxon>Arthropoda</taxon>
        <taxon>Crustacea</taxon>
        <taxon>Branchiopoda</taxon>
        <taxon>Diplostraca</taxon>
        <taxon>Cladocera</taxon>
        <taxon>Anomopoda</taxon>
        <taxon>Daphniidae</taxon>
        <taxon>Daphnia</taxon>
    </lineage>
</organism>
<dbReference type="GO" id="GO:0003677">
    <property type="term" value="F:DNA binding"/>
    <property type="evidence" value="ECO:0007669"/>
    <property type="project" value="UniProtKB-UniRule"/>
</dbReference>
<evidence type="ECO:0000313" key="8">
    <source>
        <dbReference type="Proteomes" id="UP000789390"/>
    </source>
</evidence>
<feature type="compositionally biased region" description="Acidic residues" evidence="5">
    <location>
        <begin position="669"/>
        <end position="707"/>
    </location>
</feature>
<evidence type="ECO:0000259" key="6">
    <source>
        <dbReference type="PROSITE" id="PS50118"/>
    </source>
</evidence>
<feature type="compositionally biased region" description="Basic residues" evidence="5">
    <location>
        <begin position="1"/>
        <end position="11"/>
    </location>
</feature>
<proteinExistence type="predicted"/>
<dbReference type="AlphaFoldDB" id="A0A8J2RWE8"/>
<accession>A0A8J2RWE8</accession>
<feature type="region of interest" description="Disordered" evidence="5">
    <location>
        <begin position="423"/>
        <end position="588"/>
    </location>
</feature>
<dbReference type="GO" id="GO:0005634">
    <property type="term" value="C:nucleus"/>
    <property type="evidence" value="ECO:0007669"/>
    <property type="project" value="UniProtKB-SubCell"/>
</dbReference>
<evidence type="ECO:0000256" key="5">
    <source>
        <dbReference type="SAM" id="MobiDB-lite"/>
    </source>
</evidence>
<keyword evidence="3 4" id="KW-0539">Nucleus</keyword>
<dbReference type="Pfam" id="PF00505">
    <property type="entry name" value="HMG_box"/>
    <property type="match status" value="1"/>
</dbReference>
<feature type="region of interest" description="Disordered" evidence="5">
    <location>
        <begin position="1"/>
        <end position="73"/>
    </location>
</feature>
<feature type="DNA-binding region" description="HMG box" evidence="4">
    <location>
        <begin position="172"/>
        <end position="240"/>
    </location>
</feature>